<dbReference type="Gene3D" id="3.40.850.10">
    <property type="entry name" value="Kinesin motor domain"/>
    <property type="match status" value="1"/>
</dbReference>
<feature type="non-terminal residue" evidence="11">
    <location>
        <position position="1"/>
    </location>
</feature>
<name>V8P2F8_OPHHA</name>
<protein>
    <submittedName>
        <fullName evidence="11">Kinesin-like protein KIF20B</fullName>
    </submittedName>
</protein>
<comment type="caution">
    <text evidence="11">The sequence shown here is derived from an EMBL/GenBank/DDBJ whole genome shotgun (WGS) entry which is preliminary data.</text>
</comment>
<evidence type="ECO:0000256" key="8">
    <source>
        <dbReference type="ARBA" id="ARBA00023212"/>
    </source>
</evidence>
<keyword evidence="2" id="KW-0963">Cytoplasm</keyword>
<evidence type="ECO:0000256" key="9">
    <source>
        <dbReference type="PROSITE-ProRule" id="PRU00283"/>
    </source>
</evidence>
<dbReference type="GO" id="GO:0072686">
    <property type="term" value="C:mitotic spindle"/>
    <property type="evidence" value="ECO:0007669"/>
    <property type="project" value="TreeGrafter"/>
</dbReference>
<comment type="subcellular location">
    <subcellularLocation>
        <location evidence="1">Cytoplasm</location>
        <location evidence="1">Cytoskeleton</location>
        <location evidence="1">Spindle</location>
    </subcellularLocation>
</comment>
<gene>
    <name evidence="11" type="primary">Kif20b</name>
    <name evidence="11" type="ORF">L345_05819</name>
</gene>
<reference evidence="11 12" key="1">
    <citation type="journal article" date="2013" name="Proc. Natl. Acad. Sci. U.S.A.">
        <title>The king cobra genome reveals dynamic gene evolution and adaptation in the snake venom system.</title>
        <authorList>
            <person name="Vonk F.J."/>
            <person name="Casewell N.R."/>
            <person name="Henkel C.V."/>
            <person name="Heimberg A.M."/>
            <person name="Jansen H.J."/>
            <person name="McCleary R.J."/>
            <person name="Kerkkamp H.M."/>
            <person name="Vos R.A."/>
            <person name="Guerreiro I."/>
            <person name="Calvete J.J."/>
            <person name="Wuster W."/>
            <person name="Woods A.E."/>
            <person name="Logan J.M."/>
            <person name="Harrison R.A."/>
            <person name="Castoe T.A."/>
            <person name="de Koning A.P."/>
            <person name="Pollock D.D."/>
            <person name="Yandell M."/>
            <person name="Calderon D."/>
            <person name="Renjifo C."/>
            <person name="Currier R.B."/>
            <person name="Salgado D."/>
            <person name="Pla D."/>
            <person name="Sanz L."/>
            <person name="Hyder A.S."/>
            <person name="Ribeiro J.M."/>
            <person name="Arntzen J.W."/>
            <person name="van den Thillart G.E."/>
            <person name="Boetzer M."/>
            <person name="Pirovano W."/>
            <person name="Dirks R.P."/>
            <person name="Spaink H.P."/>
            <person name="Duboule D."/>
            <person name="McGlinn E."/>
            <person name="Kini R.M."/>
            <person name="Richardson M.K."/>
        </authorList>
    </citation>
    <scope>NUCLEOTIDE SEQUENCE</scope>
    <source>
        <tissue evidence="11">Blood</tissue>
    </source>
</reference>
<organism evidence="11 12">
    <name type="scientific">Ophiophagus hannah</name>
    <name type="common">King cobra</name>
    <name type="synonym">Naja hannah</name>
    <dbReference type="NCBI Taxonomy" id="8665"/>
    <lineage>
        <taxon>Eukaryota</taxon>
        <taxon>Metazoa</taxon>
        <taxon>Chordata</taxon>
        <taxon>Craniata</taxon>
        <taxon>Vertebrata</taxon>
        <taxon>Euteleostomi</taxon>
        <taxon>Lepidosauria</taxon>
        <taxon>Squamata</taxon>
        <taxon>Bifurcata</taxon>
        <taxon>Unidentata</taxon>
        <taxon>Episquamata</taxon>
        <taxon>Toxicofera</taxon>
        <taxon>Serpentes</taxon>
        <taxon>Colubroidea</taxon>
        <taxon>Elapidae</taxon>
        <taxon>Elapinae</taxon>
        <taxon>Ophiophagus</taxon>
    </lineage>
</organism>
<dbReference type="AlphaFoldDB" id="V8P2F8"/>
<keyword evidence="6" id="KW-0175">Coiled coil</keyword>
<dbReference type="InterPro" id="IPR027417">
    <property type="entry name" value="P-loop_NTPase"/>
</dbReference>
<evidence type="ECO:0000256" key="3">
    <source>
        <dbReference type="ARBA" id="ARBA00022553"/>
    </source>
</evidence>
<evidence type="ECO:0000256" key="5">
    <source>
        <dbReference type="ARBA" id="ARBA00022840"/>
    </source>
</evidence>
<keyword evidence="3" id="KW-0597">Phosphoprotein</keyword>
<evidence type="ECO:0000256" key="7">
    <source>
        <dbReference type="ARBA" id="ARBA00023175"/>
    </source>
</evidence>
<dbReference type="GO" id="GO:0008574">
    <property type="term" value="F:plus-end-directed microtubule motor activity"/>
    <property type="evidence" value="ECO:0007669"/>
    <property type="project" value="TreeGrafter"/>
</dbReference>
<dbReference type="OrthoDB" id="123929at2759"/>
<dbReference type="PANTHER" id="PTHR47970">
    <property type="entry name" value="KINESIN-LIKE PROTEIN KIF11"/>
    <property type="match status" value="1"/>
</dbReference>
<dbReference type="GO" id="GO:0008017">
    <property type="term" value="F:microtubule binding"/>
    <property type="evidence" value="ECO:0007669"/>
    <property type="project" value="InterPro"/>
</dbReference>
<dbReference type="InterPro" id="IPR036961">
    <property type="entry name" value="Kinesin_motor_dom_sf"/>
</dbReference>
<evidence type="ECO:0000256" key="6">
    <source>
        <dbReference type="ARBA" id="ARBA00023054"/>
    </source>
</evidence>
<evidence type="ECO:0000256" key="4">
    <source>
        <dbReference type="ARBA" id="ARBA00022741"/>
    </source>
</evidence>
<dbReference type="GO" id="GO:0005876">
    <property type="term" value="C:spindle microtubule"/>
    <property type="evidence" value="ECO:0007669"/>
    <property type="project" value="TreeGrafter"/>
</dbReference>
<dbReference type="SUPFAM" id="SSF52540">
    <property type="entry name" value="P-loop containing nucleoside triphosphate hydrolases"/>
    <property type="match status" value="1"/>
</dbReference>
<dbReference type="InterPro" id="IPR047149">
    <property type="entry name" value="KIF11-like"/>
</dbReference>
<dbReference type="GO" id="GO:0005634">
    <property type="term" value="C:nucleus"/>
    <property type="evidence" value="ECO:0007669"/>
    <property type="project" value="TreeGrafter"/>
</dbReference>
<dbReference type="Proteomes" id="UP000018936">
    <property type="component" value="Unassembled WGS sequence"/>
</dbReference>
<accession>V8P2F8</accession>
<feature type="domain" description="Kinesin motor" evidence="10">
    <location>
        <begin position="9"/>
        <end position="128"/>
    </location>
</feature>
<evidence type="ECO:0000256" key="1">
    <source>
        <dbReference type="ARBA" id="ARBA00004186"/>
    </source>
</evidence>
<comment type="similarity">
    <text evidence="9">Belongs to the TRAFAC class myosin-kinesin ATPase superfamily. Kinesin family.</text>
</comment>
<keyword evidence="5 9" id="KW-0067">ATP-binding</keyword>
<evidence type="ECO:0000313" key="11">
    <source>
        <dbReference type="EMBL" id="ETE68386.1"/>
    </source>
</evidence>
<keyword evidence="8" id="KW-0206">Cytoskeleton</keyword>
<evidence type="ECO:0000259" key="10">
    <source>
        <dbReference type="PROSITE" id="PS50067"/>
    </source>
</evidence>
<dbReference type="PANTHER" id="PTHR47970:SF29">
    <property type="entry name" value="KINESIN FAMILY MEMBER 20B"/>
    <property type="match status" value="1"/>
</dbReference>
<keyword evidence="4 9" id="KW-0547">Nucleotide-binding</keyword>
<dbReference type="Pfam" id="PF00225">
    <property type="entry name" value="Kinesin"/>
    <property type="match status" value="1"/>
</dbReference>
<keyword evidence="7 9" id="KW-0505">Motor protein</keyword>
<feature type="binding site" evidence="9">
    <location>
        <begin position="111"/>
        <end position="118"/>
    </location>
    <ligand>
        <name>ATP</name>
        <dbReference type="ChEBI" id="CHEBI:30616"/>
    </ligand>
</feature>
<keyword evidence="12" id="KW-1185">Reference proteome</keyword>
<dbReference type="GO" id="GO:0007018">
    <property type="term" value="P:microtubule-based movement"/>
    <property type="evidence" value="ECO:0007669"/>
    <property type="project" value="InterPro"/>
</dbReference>
<dbReference type="InterPro" id="IPR001752">
    <property type="entry name" value="Kinesin_motor_dom"/>
</dbReference>
<dbReference type="EMBL" id="AZIM01001029">
    <property type="protein sequence ID" value="ETE68386.1"/>
    <property type="molecule type" value="Genomic_DNA"/>
</dbReference>
<dbReference type="PROSITE" id="PS50067">
    <property type="entry name" value="KINESIN_MOTOR_2"/>
    <property type="match status" value="1"/>
</dbReference>
<evidence type="ECO:0000313" key="12">
    <source>
        <dbReference type="Proteomes" id="UP000018936"/>
    </source>
</evidence>
<sequence length="128" mass="14520">RESLESKERIHVCLRVKPILELEKEHDTQGCVSVVDSTSIILKAPKGSKTFRLSEKNLRQLVQKFTFSQVWPVSLSVFGPKTTQEELFDGAVKQPMLDFLRGHSRLIFTYGVTNAGKTHTYRGTSEKP</sequence>
<evidence type="ECO:0000256" key="2">
    <source>
        <dbReference type="ARBA" id="ARBA00022490"/>
    </source>
</evidence>
<dbReference type="GO" id="GO:0051231">
    <property type="term" value="P:spindle elongation"/>
    <property type="evidence" value="ECO:0007669"/>
    <property type="project" value="TreeGrafter"/>
</dbReference>
<dbReference type="GO" id="GO:0090307">
    <property type="term" value="P:mitotic spindle assembly"/>
    <property type="evidence" value="ECO:0007669"/>
    <property type="project" value="TreeGrafter"/>
</dbReference>
<proteinExistence type="inferred from homology"/>
<dbReference type="GO" id="GO:0005524">
    <property type="term" value="F:ATP binding"/>
    <property type="evidence" value="ECO:0007669"/>
    <property type="project" value="UniProtKB-UniRule"/>
</dbReference>